<feature type="region of interest" description="Disordered" evidence="1">
    <location>
        <begin position="1"/>
        <end position="40"/>
    </location>
</feature>
<evidence type="ECO:0000256" key="1">
    <source>
        <dbReference type="SAM" id="MobiDB-lite"/>
    </source>
</evidence>
<evidence type="ECO:0000313" key="2">
    <source>
        <dbReference type="EMBL" id="GAA2334360.1"/>
    </source>
</evidence>
<accession>A0ABP5SQ40</accession>
<dbReference type="EMBL" id="BAAASD010000005">
    <property type="protein sequence ID" value="GAA2334360.1"/>
    <property type="molecule type" value="Genomic_DNA"/>
</dbReference>
<evidence type="ECO:0000313" key="3">
    <source>
        <dbReference type="Proteomes" id="UP001500253"/>
    </source>
</evidence>
<gene>
    <name evidence="2" type="ORF">GCM10010246_17810</name>
</gene>
<proteinExistence type="predicted"/>
<feature type="compositionally biased region" description="Pro residues" evidence="1">
    <location>
        <begin position="29"/>
        <end position="40"/>
    </location>
</feature>
<dbReference type="Proteomes" id="UP001500253">
    <property type="component" value="Unassembled WGS sequence"/>
</dbReference>
<sequence>MTTERSAAMGGEKEINGYDVYENETVTPAPEPEPPAQEEE</sequence>
<reference evidence="3" key="1">
    <citation type="journal article" date="2019" name="Int. J. Syst. Evol. Microbiol.">
        <title>The Global Catalogue of Microorganisms (GCM) 10K type strain sequencing project: providing services to taxonomists for standard genome sequencing and annotation.</title>
        <authorList>
            <consortium name="The Broad Institute Genomics Platform"/>
            <consortium name="The Broad Institute Genome Sequencing Center for Infectious Disease"/>
            <person name="Wu L."/>
            <person name="Ma J."/>
        </authorList>
    </citation>
    <scope>NUCLEOTIDE SEQUENCE [LARGE SCALE GENOMIC DNA]</scope>
    <source>
        <strain evidence="3">JCM 4316</strain>
    </source>
</reference>
<name>A0ABP5SQ40_9ACTN</name>
<keyword evidence="3" id="KW-1185">Reference proteome</keyword>
<protein>
    <submittedName>
        <fullName evidence="2">Uncharacterized protein</fullName>
    </submittedName>
</protein>
<organism evidence="2 3">
    <name type="scientific">Streptomyces cuspidosporus</name>
    <dbReference type="NCBI Taxonomy" id="66882"/>
    <lineage>
        <taxon>Bacteria</taxon>
        <taxon>Bacillati</taxon>
        <taxon>Actinomycetota</taxon>
        <taxon>Actinomycetes</taxon>
        <taxon>Kitasatosporales</taxon>
        <taxon>Streptomycetaceae</taxon>
        <taxon>Streptomyces</taxon>
    </lineage>
</organism>
<comment type="caution">
    <text evidence="2">The sequence shown here is derived from an EMBL/GenBank/DDBJ whole genome shotgun (WGS) entry which is preliminary data.</text>
</comment>